<evidence type="ECO:0000256" key="3">
    <source>
        <dbReference type="ARBA" id="ARBA00022692"/>
    </source>
</evidence>
<feature type="domain" description="MacB-like periplasmic core" evidence="8">
    <location>
        <begin position="14"/>
        <end position="218"/>
    </location>
</feature>
<comment type="subcellular location">
    <subcellularLocation>
        <location evidence="1">Cell membrane</location>
        <topology evidence="1">Multi-pass membrane protein</topology>
    </subcellularLocation>
</comment>
<feature type="transmembrane region" description="Helical" evidence="6">
    <location>
        <begin position="12"/>
        <end position="34"/>
    </location>
</feature>
<dbReference type="InterPro" id="IPR025857">
    <property type="entry name" value="MacB_PCD"/>
</dbReference>
<name>A0ABT9BDA1_9BACT</name>
<gene>
    <name evidence="9" type="ORF">Q5H93_15910</name>
</gene>
<dbReference type="Proteomes" id="UP001176429">
    <property type="component" value="Unassembled WGS sequence"/>
</dbReference>
<feature type="transmembrane region" description="Helical" evidence="6">
    <location>
        <begin position="248"/>
        <end position="272"/>
    </location>
</feature>
<evidence type="ECO:0000259" key="8">
    <source>
        <dbReference type="Pfam" id="PF12704"/>
    </source>
</evidence>
<feature type="transmembrane region" description="Helical" evidence="6">
    <location>
        <begin position="338"/>
        <end position="365"/>
    </location>
</feature>
<evidence type="ECO:0000256" key="6">
    <source>
        <dbReference type="SAM" id="Phobius"/>
    </source>
</evidence>
<feature type="domain" description="ABC3 transporter permease C-terminal" evidence="7">
    <location>
        <begin position="251"/>
        <end position="370"/>
    </location>
</feature>
<feature type="transmembrane region" description="Helical" evidence="6">
    <location>
        <begin position="293"/>
        <end position="318"/>
    </location>
</feature>
<evidence type="ECO:0000256" key="2">
    <source>
        <dbReference type="ARBA" id="ARBA00022475"/>
    </source>
</evidence>
<keyword evidence="2" id="KW-1003">Cell membrane</keyword>
<organism evidence="9 10">
    <name type="scientific">Hymenobacter aranciens</name>
    <dbReference type="NCBI Taxonomy" id="3063996"/>
    <lineage>
        <taxon>Bacteria</taxon>
        <taxon>Pseudomonadati</taxon>
        <taxon>Bacteroidota</taxon>
        <taxon>Cytophagia</taxon>
        <taxon>Cytophagales</taxon>
        <taxon>Hymenobacteraceae</taxon>
        <taxon>Hymenobacter</taxon>
    </lineage>
</organism>
<dbReference type="Pfam" id="PF02687">
    <property type="entry name" value="FtsX"/>
    <property type="match status" value="2"/>
</dbReference>
<evidence type="ECO:0000256" key="1">
    <source>
        <dbReference type="ARBA" id="ARBA00004651"/>
    </source>
</evidence>
<sequence length="832" mass="89680">MAWRDSRRSRSRLLLFMSSIVLGIAALVGINSFGHNLARSISEQSRELLGADLVLHSTQPFDSTIAPDIARLGQRRTTDVAFASLVLFPRTQGVRLAQVRNLSGDFPYYGAWEIAPASARAAFRAGRGALVDDVLLAQFKVKVGDSVKVGEVTLPVLGRVLKTPGQSGMGSAVAPTVFLPGQYLARTGLVQRGSRISYRTYVQFAEGTDVAAVVKGLQKRLDKASIESDTVASRQQRTGRAFSDLTEFLSLVAFVALLLGCVGVASAVNLYVREKLAAVAVLRCLGASGRQAVLIYLLQTSGLGLLGAIIGAALGAGVQFLLPQVLGSFLPVEISVGLAWPAIGLGLVVGLLMAVLFALLPLLSIRRVSPLRVLRAAYDEDTAGADPIRWAVYAAIGLFIVGFTWFQTHKWLVVGVFSGSLLVSFGLLTGLGLLLMKLLRRYFPVSWSYVWRQGLANLFRPNNQTLTLITSVGLGTFLLATLYLVQALLLGRMELKTGDQQPNLVLFDIQREQLAGVENVLKQRQLPIIQRLPVVTMRLLAINQRTVAAIKRDTTDDIPPWALTSEYRVTYRDSLSTSETLLSGRPPYLGKDGLPHISVDAGYAKNVHLKLGDTLTFNVQGSPMQAVIGGTREVDWTKMQSNFLVVFPKGVLEQAPQFEVVITRVPSTAQLAEVQRTLVAQFPNVSAIDIGLILNTLNDIITKVSFVIRFMAAFSIITGLLVLASSVIISRYQRIQESVLLRTLGASRRQILLITLVEYALLGALAAGAGIGLAAGAGWALAAFVFEVSFAVALPSLLGLAAVVTAITALLGLLNSREVLRRPPLEVLRGEG</sequence>
<keyword evidence="5 6" id="KW-0472">Membrane</keyword>
<dbReference type="Pfam" id="PF12704">
    <property type="entry name" value="MacB_PCD"/>
    <property type="match status" value="1"/>
</dbReference>
<feature type="transmembrane region" description="Helical" evidence="6">
    <location>
        <begin position="390"/>
        <end position="406"/>
    </location>
</feature>
<reference evidence="9" key="1">
    <citation type="submission" date="2023-07" db="EMBL/GenBank/DDBJ databases">
        <authorList>
            <person name="Kim M.K."/>
        </authorList>
    </citation>
    <scope>NUCLEOTIDE SEQUENCE</scope>
    <source>
        <strain evidence="9">ASUV-10-1</strain>
    </source>
</reference>
<feature type="transmembrane region" description="Helical" evidence="6">
    <location>
        <begin position="466"/>
        <end position="485"/>
    </location>
</feature>
<dbReference type="InterPro" id="IPR003838">
    <property type="entry name" value="ABC3_permease_C"/>
</dbReference>
<feature type="transmembrane region" description="Helical" evidence="6">
    <location>
        <begin position="790"/>
        <end position="814"/>
    </location>
</feature>
<dbReference type="EMBL" id="JAUQSY010000010">
    <property type="protein sequence ID" value="MDO7876230.1"/>
    <property type="molecule type" value="Genomic_DNA"/>
</dbReference>
<comment type="caution">
    <text evidence="9">The sequence shown here is derived from an EMBL/GenBank/DDBJ whole genome shotgun (WGS) entry which is preliminary data.</text>
</comment>
<keyword evidence="4 6" id="KW-1133">Transmembrane helix</keyword>
<feature type="transmembrane region" description="Helical" evidence="6">
    <location>
        <begin position="751"/>
        <end position="784"/>
    </location>
</feature>
<feature type="domain" description="ABC3 transporter permease C-terminal" evidence="7">
    <location>
        <begin position="710"/>
        <end position="824"/>
    </location>
</feature>
<evidence type="ECO:0000313" key="10">
    <source>
        <dbReference type="Proteomes" id="UP001176429"/>
    </source>
</evidence>
<evidence type="ECO:0000256" key="4">
    <source>
        <dbReference type="ARBA" id="ARBA00022989"/>
    </source>
</evidence>
<feature type="transmembrane region" description="Helical" evidence="6">
    <location>
        <begin position="706"/>
        <end position="730"/>
    </location>
</feature>
<accession>A0ABT9BDA1</accession>
<evidence type="ECO:0000256" key="5">
    <source>
        <dbReference type="ARBA" id="ARBA00023136"/>
    </source>
</evidence>
<evidence type="ECO:0000313" key="9">
    <source>
        <dbReference type="EMBL" id="MDO7876230.1"/>
    </source>
</evidence>
<protein>
    <submittedName>
        <fullName evidence="9">ABC transporter permease</fullName>
    </submittedName>
</protein>
<dbReference type="PANTHER" id="PTHR30287">
    <property type="entry name" value="MEMBRANE COMPONENT OF PREDICTED ABC SUPERFAMILY METABOLITE UPTAKE TRANSPORTER"/>
    <property type="match status" value="1"/>
</dbReference>
<evidence type="ECO:0000259" key="7">
    <source>
        <dbReference type="Pfam" id="PF02687"/>
    </source>
</evidence>
<feature type="transmembrane region" description="Helical" evidence="6">
    <location>
        <begin position="412"/>
        <end position="436"/>
    </location>
</feature>
<proteinExistence type="predicted"/>
<keyword evidence="3 6" id="KW-0812">Transmembrane</keyword>
<dbReference type="InterPro" id="IPR038766">
    <property type="entry name" value="Membrane_comp_ABC_pdt"/>
</dbReference>
<dbReference type="PANTHER" id="PTHR30287:SF1">
    <property type="entry name" value="INNER MEMBRANE PROTEIN"/>
    <property type="match status" value="1"/>
</dbReference>
<keyword evidence="10" id="KW-1185">Reference proteome</keyword>